<protein>
    <submittedName>
        <fullName evidence="1">Uncharacterized protein</fullName>
    </submittedName>
</protein>
<proteinExistence type="predicted"/>
<reference evidence="1 2" key="1">
    <citation type="submission" date="2015-01" db="EMBL/GenBank/DDBJ databases">
        <title>Evolution of Trichinella species and genotypes.</title>
        <authorList>
            <person name="Korhonen P.K."/>
            <person name="Edoardo P."/>
            <person name="Giuseppe L.R."/>
            <person name="Gasser R.B."/>
        </authorList>
    </citation>
    <scope>NUCLEOTIDE SEQUENCE [LARGE SCALE GENOMIC DNA]</scope>
    <source>
        <strain evidence="1">ISS470</strain>
    </source>
</reference>
<organism evidence="1 2">
    <name type="scientific">Trichinella pseudospiralis</name>
    <name type="common">Parasitic roundworm</name>
    <dbReference type="NCBI Taxonomy" id="6337"/>
    <lineage>
        <taxon>Eukaryota</taxon>
        <taxon>Metazoa</taxon>
        <taxon>Ecdysozoa</taxon>
        <taxon>Nematoda</taxon>
        <taxon>Enoplea</taxon>
        <taxon>Dorylaimia</taxon>
        <taxon>Trichinellida</taxon>
        <taxon>Trichinellidae</taxon>
        <taxon>Trichinella</taxon>
    </lineage>
</organism>
<sequence>MEKIILRNTSTCCLFSYAQVLLAPLNRLILFFEDGESFSNKKVSLKKIVERGRIRTCNLRFRRPTRYPLRHTPTFEFNLVRYRYKSVVMSLSFIFNNQRPSYSNTVTVITVLLEMRKRFDQKWLKLNQIQFFLAKQNN</sequence>
<dbReference type="AlphaFoldDB" id="A0A0V1FUZ7"/>
<evidence type="ECO:0000313" key="2">
    <source>
        <dbReference type="Proteomes" id="UP000054995"/>
    </source>
</evidence>
<dbReference type="EMBL" id="JYDT01000028">
    <property type="protein sequence ID" value="KRY89733.1"/>
    <property type="molecule type" value="Genomic_DNA"/>
</dbReference>
<comment type="caution">
    <text evidence="1">The sequence shown here is derived from an EMBL/GenBank/DDBJ whole genome shotgun (WGS) entry which is preliminary data.</text>
</comment>
<dbReference type="AntiFam" id="ANF00012">
    <property type="entry name" value="tRNA translation"/>
</dbReference>
<accession>A0A0V1FUZ7</accession>
<evidence type="ECO:0000313" key="1">
    <source>
        <dbReference type="EMBL" id="KRY89733.1"/>
    </source>
</evidence>
<keyword evidence="2" id="KW-1185">Reference proteome</keyword>
<name>A0A0V1FUZ7_TRIPS</name>
<dbReference type="Proteomes" id="UP000054995">
    <property type="component" value="Unassembled WGS sequence"/>
</dbReference>
<gene>
    <name evidence="1" type="ORF">T4D_4716</name>
</gene>